<reference evidence="2 3" key="1">
    <citation type="submission" date="2016-04" db="EMBL/GenBank/DDBJ databases">
        <title>Evolutionary innovation and constraint leading to complex multicellularity in the Ascomycota.</title>
        <authorList>
            <person name="Cisse O."/>
            <person name="Nguyen A."/>
            <person name="Hewitt D.A."/>
            <person name="Jedd G."/>
            <person name="Stajich J.E."/>
        </authorList>
    </citation>
    <scope>NUCLEOTIDE SEQUENCE [LARGE SCALE GENOMIC DNA]</scope>
    <source>
        <strain evidence="2 3">DAH-3</strain>
    </source>
</reference>
<feature type="region of interest" description="Disordered" evidence="1">
    <location>
        <begin position="48"/>
        <end position="72"/>
    </location>
</feature>
<proteinExistence type="predicted"/>
<name>A0A1U7LMB5_NEOID</name>
<accession>A0A1U7LMB5</accession>
<dbReference type="AlphaFoldDB" id="A0A1U7LMB5"/>
<sequence length="303" mass="34738">MRDLGNIKSNAIFNSDPLRHPMPVGYMNDDEVMERYIRDKYERKAFQVSDPNRYPLRKPSLAQSERNQSPQSSEYINQLLHLKEMGFSNATKNLEILKLKNGDLPSTIEVLVALQQPPSPLPKQCQPWNPFDEPVAQLSSTRAPSTVVTREPIQPSSQSISQPLNPFMHSRQPLNTAFTSLQNQTLQTNLNPYVLYHNQPQTVPNHALSQQHNASQIQLQPPQSQTQSFTQPRQMLPTVQYQTHPQVSLHNLHQPMHSPLPFPQQQIPNQPVKQSFDKEAIMSLFNKPVCPPQSQEFNQNYQQ</sequence>
<evidence type="ECO:0000256" key="1">
    <source>
        <dbReference type="SAM" id="MobiDB-lite"/>
    </source>
</evidence>
<dbReference type="EMBL" id="LXFE01001251">
    <property type="protein sequence ID" value="OLL23787.1"/>
    <property type="molecule type" value="Genomic_DNA"/>
</dbReference>
<dbReference type="SUPFAM" id="SSF46934">
    <property type="entry name" value="UBA-like"/>
    <property type="match status" value="1"/>
</dbReference>
<protein>
    <submittedName>
        <fullName evidence="2">UBA domain-containing protein 3</fullName>
    </submittedName>
</protein>
<gene>
    <name evidence="2" type="ORF">NEOLI_001157</name>
</gene>
<dbReference type="Proteomes" id="UP000186594">
    <property type="component" value="Unassembled WGS sequence"/>
</dbReference>
<comment type="caution">
    <text evidence="2">The sequence shown here is derived from an EMBL/GenBank/DDBJ whole genome shotgun (WGS) entry which is preliminary data.</text>
</comment>
<dbReference type="InterPro" id="IPR009060">
    <property type="entry name" value="UBA-like_sf"/>
</dbReference>
<dbReference type="OrthoDB" id="10266696at2759"/>
<dbReference type="Gene3D" id="1.10.8.10">
    <property type="entry name" value="DNA helicase RuvA subunit, C-terminal domain"/>
    <property type="match status" value="1"/>
</dbReference>
<keyword evidence="3" id="KW-1185">Reference proteome</keyword>
<evidence type="ECO:0000313" key="3">
    <source>
        <dbReference type="Proteomes" id="UP000186594"/>
    </source>
</evidence>
<dbReference type="STRING" id="1198029.A0A1U7LMB5"/>
<organism evidence="2 3">
    <name type="scientific">Neolecta irregularis (strain DAH-3)</name>
    <dbReference type="NCBI Taxonomy" id="1198029"/>
    <lineage>
        <taxon>Eukaryota</taxon>
        <taxon>Fungi</taxon>
        <taxon>Dikarya</taxon>
        <taxon>Ascomycota</taxon>
        <taxon>Taphrinomycotina</taxon>
        <taxon>Neolectales</taxon>
        <taxon>Neolectaceae</taxon>
        <taxon>Neolecta</taxon>
    </lineage>
</organism>
<feature type="compositionally biased region" description="Polar residues" evidence="1">
    <location>
        <begin position="61"/>
        <end position="72"/>
    </location>
</feature>
<evidence type="ECO:0000313" key="2">
    <source>
        <dbReference type="EMBL" id="OLL23787.1"/>
    </source>
</evidence>